<dbReference type="GO" id="GO:0030659">
    <property type="term" value="C:cytoplasmic vesicle membrane"/>
    <property type="evidence" value="ECO:0007669"/>
    <property type="project" value="UniProtKB-SubCell"/>
</dbReference>
<reference evidence="11" key="1">
    <citation type="submission" date="2025-08" db="UniProtKB">
        <authorList>
            <consortium name="RefSeq"/>
        </authorList>
    </citation>
    <scope>IDENTIFICATION</scope>
</reference>
<dbReference type="GeneID" id="103509651"/>
<dbReference type="GO" id="GO:0015031">
    <property type="term" value="P:protein transport"/>
    <property type="evidence" value="ECO:0007669"/>
    <property type="project" value="UniProtKB-KW"/>
</dbReference>
<comment type="subcellular location">
    <subcellularLocation>
        <location evidence="1">Cytoplasmic vesicle membrane</location>
        <topology evidence="1">Peripheral membrane protein</topology>
        <orientation evidence="1">Cytoplasmic side</orientation>
    </subcellularLocation>
</comment>
<sequence>MMLGHPGPKENCISVSGYRLIECEKPYYVYVIHVRMFQQHYIVEKRYSELLSWHSENKTKFSTPSFPPKKIRSNQPKVLDERRHLLEIYLKEMFKFGPSRNQVLAFLGVNSKNSQPQPSITKTNDYRTPVDSSRPKRIEHLPVFIVNPNIDTLSQEYGTHDVIVNGAMKAFYG</sequence>
<dbReference type="Pfam" id="PF00787">
    <property type="entry name" value="PX"/>
    <property type="match status" value="1"/>
</dbReference>
<keyword evidence="10" id="KW-1185">Reference proteome</keyword>
<dbReference type="SUPFAM" id="SSF64268">
    <property type="entry name" value="PX domain"/>
    <property type="match status" value="1"/>
</dbReference>
<feature type="domain" description="PX" evidence="9">
    <location>
        <begin position="8"/>
        <end position="137"/>
    </location>
</feature>
<dbReference type="AlphaFoldDB" id="A0A3Q0IYJ6"/>
<dbReference type="InterPro" id="IPR052467">
    <property type="entry name" value="Sorting_nexin_PX-domain"/>
</dbReference>
<protein>
    <submittedName>
        <fullName evidence="11">Sorting nexin-24-like</fullName>
    </submittedName>
</protein>
<feature type="compositionally biased region" description="Polar residues" evidence="8">
    <location>
        <begin position="113"/>
        <end position="123"/>
    </location>
</feature>
<evidence type="ECO:0000256" key="3">
    <source>
        <dbReference type="ARBA" id="ARBA00022448"/>
    </source>
</evidence>
<dbReference type="PANTHER" id="PTHR15813">
    <property type="entry name" value="SORTING NEXIN-22 AND 24"/>
    <property type="match status" value="1"/>
</dbReference>
<evidence type="ECO:0000313" key="10">
    <source>
        <dbReference type="Proteomes" id="UP000079169"/>
    </source>
</evidence>
<dbReference type="KEGG" id="dci:103509651"/>
<dbReference type="Gene3D" id="3.30.1520.10">
    <property type="entry name" value="Phox-like domain"/>
    <property type="match status" value="1"/>
</dbReference>
<accession>A0A3Q0IYJ6</accession>
<keyword evidence="7" id="KW-0968">Cytoplasmic vesicle</keyword>
<keyword evidence="4" id="KW-0653">Protein transport</keyword>
<dbReference type="PaxDb" id="121845-A0A3Q0IYJ6"/>
<name>A0A3Q0IYJ6_DIACI</name>
<dbReference type="PROSITE" id="PS50195">
    <property type="entry name" value="PX"/>
    <property type="match status" value="1"/>
</dbReference>
<gene>
    <name evidence="11" type="primary">LOC103509651</name>
</gene>
<keyword evidence="5" id="KW-0446">Lipid-binding</keyword>
<evidence type="ECO:0000256" key="7">
    <source>
        <dbReference type="ARBA" id="ARBA00023329"/>
    </source>
</evidence>
<evidence type="ECO:0000256" key="8">
    <source>
        <dbReference type="SAM" id="MobiDB-lite"/>
    </source>
</evidence>
<keyword evidence="3" id="KW-0813">Transport</keyword>
<dbReference type="STRING" id="121845.A0A3Q0IYJ6"/>
<dbReference type="RefSeq" id="XP_026679753.1">
    <property type="nucleotide sequence ID" value="XM_026823952.1"/>
</dbReference>
<keyword evidence="6" id="KW-0472">Membrane</keyword>
<dbReference type="Proteomes" id="UP000079169">
    <property type="component" value="Unplaced"/>
</dbReference>
<evidence type="ECO:0000256" key="5">
    <source>
        <dbReference type="ARBA" id="ARBA00023121"/>
    </source>
</evidence>
<proteinExistence type="inferred from homology"/>
<dbReference type="GO" id="GO:1901981">
    <property type="term" value="F:phosphatidylinositol phosphate binding"/>
    <property type="evidence" value="ECO:0007669"/>
    <property type="project" value="TreeGrafter"/>
</dbReference>
<evidence type="ECO:0000313" key="11">
    <source>
        <dbReference type="RefSeq" id="XP_026679753.1"/>
    </source>
</evidence>
<evidence type="ECO:0000259" key="9">
    <source>
        <dbReference type="PROSITE" id="PS50195"/>
    </source>
</evidence>
<evidence type="ECO:0000256" key="4">
    <source>
        <dbReference type="ARBA" id="ARBA00022927"/>
    </source>
</evidence>
<evidence type="ECO:0000256" key="1">
    <source>
        <dbReference type="ARBA" id="ARBA00004180"/>
    </source>
</evidence>
<organism evidence="10 11">
    <name type="scientific">Diaphorina citri</name>
    <name type="common">Asian citrus psyllid</name>
    <dbReference type="NCBI Taxonomy" id="121845"/>
    <lineage>
        <taxon>Eukaryota</taxon>
        <taxon>Metazoa</taxon>
        <taxon>Ecdysozoa</taxon>
        <taxon>Arthropoda</taxon>
        <taxon>Hexapoda</taxon>
        <taxon>Insecta</taxon>
        <taxon>Pterygota</taxon>
        <taxon>Neoptera</taxon>
        <taxon>Paraneoptera</taxon>
        <taxon>Hemiptera</taxon>
        <taxon>Sternorrhyncha</taxon>
        <taxon>Psylloidea</taxon>
        <taxon>Psyllidae</taxon>
        <taxon>Diaphorininae</taxon>
        <taxon>Diaphorina</taxon>
    </lineage>
</organism>
<dbReference type="PANTHER" id="PTHR15813:SF9">
    <property type="entry name" value="PX DOMAIN-CONTAINING PROTEIN"/>
    <property type="match status" value="1"/>
</dbReference>
<evidence type="ECO:0000256" key="6">
    <source>
        <dbReference type="ARBA" id="ARBA00023136"/>
    </source>
</evidence>
<dbReference type="InterPro" id="IPR036871">
    <property type="entry name" value="PX_dom_sf"/>
</dbReference>
<feature type="region of interest" description="Disordered" evidence="8">
    <location>
        <begin position="113"/>
        <end position="133"/>
    </location>
</feature>
<evidence type="ECO:0000256" key="2">
    <source>
        <dbReference type="ARBA" id="ARBA00010883"/>
    </source>
</evidence>
<comment type="similarity">
    <text evidence="2">Belongs to the sorting nexin family.</text>
</comment>
<dbReference type="InterPro" id="IPR001683">
    <property type="entry name" value="PX_dom"/>
</dbReference>